<evidence type="ECO:0000259" key="5">
    <source>
        <dbReference type="PROSITE" id="PS50931"/>
    </source>
</evidence>
<evidence type="ECO:0000256" key="4">
    <source>
        <dbReference type="ARBA" id="ARBA00023163"/>
    </source>
</evidence>
<comment type="similarity">
    <text evidence="1">Belongs to the LysR transcriptional regulatory family.</text>
</comment>
<evidence type="ECO:0000256" key="2">
    <source>
        <dbReference type="ARBA" id="ARBA00023015"/>
    </source>
</evidence>
<dbReference type="Gene3D" id="1.10.10.10">
    <property type="entry name" value="Winged helix-like DNA-binding domain superfamily/Winged helix DNA-binding domain"/>
    <property type="match status" value="2"/>
</dbReference>
<dbReference type="SUPFAM" id="SSF53850">
    <property type="entry name" value="Periplasmic binding protein-like II"/>
    <property type="match status" value="1"/>
</dbReference>
<gene>
    <name evidence="6" type="ORF">SAMN02745775_114131</name>
</gene>
<dbReference type="Gene3D" id="3.40.190.290">
    <property type="match status" value="1"/>
</dbReference>
<dbReference type="InterPro" id="IPR036390">
    <property type="entry name" value="WH_DNA-bd_sf"/>
</dbReference>
<dbReference type="PANTHER" id="PTHR30126">
    <property type="entry name" value="HTH-TYPE TRANSCRIPTIONAL REGULATOR"/>
    <property type="match status" value="1"/>
</dbReference>
<name>A0A1I4E9Z8_9PROT</name>
<feature type="domain" description="HTH lysR-type" evidence="5">
    <location>
        <begin position="92"/>
        <end position="139"/>
    </location>
</feature>
<dbReference type="Pfam" id="PF00126">
    <property type="entry name" value="HTH_1"/>
    <property type="match status" value="2"/>
</dbReference>
<dbReference type="Proteomes" id="UP000199473">
    <property type="component" value="Unassembled WGS sequence"/>
</dbReference>
<dbReference type="SUPFAM" id="SSF46785">
    <property type="entry name" value="Winged helix' DNA-binding domain"/>
    <property type="match status" value="2"/>
</dbReference>
<dbReference type="InterPro" id="IPR036388">
    <property type="entry name" value="WH-like_DNA-bd_sf"/>
</dbReference>
<dbReference type="STRING" id="1123062.SAMN02745775_114131"/>
<dbReference type="GO" id="GO:0000976">
    <property type="term" value="F:transcription cis-regulatory region binding"/>
    <property type="evidence" value="ECO:0007669"/>
    <property type="project" value="TreeGrafter"/>
</dbReference>
<dbReference type="EMBL" id="FOSQ01000014">
    <property type="protein sequence ID" value="SFL01740.1"/>
    <property type="molecule type" value="Genomic_DNA"/>
</dbReference>
<proteinExistence type="inferred from homology"/>
<reference evidence="6 7" key="1">
    <citation type="submission" date="2016-10" db="EMBL/GenBank/DDBJ databases">
        <authorList>
            <person name="de Groot N.N."/>
        </authorList>
    </citation>
    <scope>NUCLEOTIDE SEQUENCE [LARGE SCALE GENOMIC DNA]</scope>
    <source>
        <strain evidence="6 7">DSM 19981</strain>
    </source>
</reference>
<dbReference type="PANTHER" id="PTHR30126:SF40">
    <property type="entry name" value="HTH-TYPE TRANSCRIPTIONAL REGULATOR GLTR"/>
    <property type="match status" value="1"/>
</dbReference>
<keyword evidence="3 6" id="KW-0238">DNA-binding</keyword>
<evidence type="ECO:0000313" key="6">
    <source>
        <dbReference type="EMBL" id="SFL01740.1"/>
    </source>
</evidence>
<dbReference type="GO" id="GO:0003700">
    <property type="term" value="F:DNA-binding transcription factor activity"/>
    <property type="evidence" value="ECO:0007669"/>
    <property type="project" value="InterPro"/>
</dbReference>
<dbReference type="InterPro" id="IPR005119">
    <property type="entry name" value="LysR_subst-bd"/>
</dbReference>
<dbReference type="AlphaFoldDB" id="A0A1I4E9Z8"/>
<protein>
    <submittedName>
        <fullName evidence="6">DNA-binding transcriptional regulator, LysR family</fullName>
    </submittedName>
</protein>
<keyword evidence="7" id="KW-1185">Reference proteome</keyword>
<keyword evidence="2" id="KW-0805">Transcription regulation</keyword>
<evidence type="ECO:0000256" key="1">
    <source>
        <dbReference type="ARBA" id="ARBA00009437"/>
    </source>
</evidence>
<accession>A0A1I4E9Z8</accession>
<dbReference type="PROSITE" id="PS50931">
    <property type="entry name" value="HTH_LYSR"/>
    <property type="match status" value="2"/>
</dbReference>
<feature type="domain" description="HTH lysR-type" evidence="5">
    <location>
        <begin position="1"/>
        <end position="49"/>
    </location>
</feature>
<dbReference type="Pfam" id="PF03466">
    <property type="entry name" value="LysR_substrate"/>
    <property type="match status" value="1"/>
</dbReference>
<organism evidence="6 7">
    <name type="scientific">Falsiroseomonas stagni DSM 19981</name>
    <dbReference type="NCBI Taxonomy" id="1123062"/>
    <lineage>
        <taxon>Bacteria</taxon>
        <taxon>Pseudomonadati</taxon>
        <taxon>Pseudomonadota</taxon>
        <taxon>Alphaproteobacteria</taxon>
        <taxon>Acetobacterales</taxon>
        <taxon>Roseomonadaceae</taxon>
        <taxon>Falsiroseomonas</taxon>
    </lineage>
</organism>
<dbReference type="PRINTS" id="PR00039">
    <property type="entry name" value="HTHLYSR"/>
</dbReference>
<evidence type="ECO:0000256" key="3">
    <source>
        <dbReference type="ARBA" id="ARBA00023125"/>
    </source>
</evidence>
<sequence length="381" mass="39703">MAVAEGASLGAAARRLGLSQPALSQAIDRLEAAVGQTLLRRGPRGSFPAEPGARFLARCRRMMGQVQAGLAACRSTARTGLLTDTAIETHRAIVRAGSFSAAARLRGVSLPTLARTARGLEAALGVPLYRRAADGMVPLPGGVELGRRFALAAAELEQGLAELAASGRVEWFRLGTLPMLPQDELAAAIATLGPMPALRVTLRDGTHAALLDQLRHGALDAILGALRNPAPAEEVEEQVLAPDPFVIAAAATHPLARGEVPSPAALAAQDWVLPEPGLPRRATAEAILATLPQRPRLAMETNSPHATIALLRRTRALALLSRRQIAAAPGLAALPVAPFGPPRAIGLTTRRDWLPTPGQRAVLDALRQAFAALSSAGEDSA</sequence>
<dbReference type="InterPro" id="IPR000847">
    <property type="entry name" value="LysR_HTH_N"/>
</dbReference>
<keyword evidence="4" id="KW-0804">Transcription</keyword>
<evidence type="ECO:0000313" key="7">
    <source>
        <dbReference type="Proteomes" id="UP000199473"/>
    </source>
</evidence>